<sequence length="164" mass="18767">MNPDFDYDSGEAIVVSSFYSSPNGKRAVRAYEIVNTNPFRSKLKKYELNEPRIEVTLTQIWSKIRNFFISPNRVSEYPAKRLQRNELKEKKANINKEMAYHTKRDGGIVAVASLDLSNKNGDNSTLKEFAQRKAIIDKMNTKAATQNNIQVKPAVPLVINRNIY</sequence>
<dbReference type="OrthoDB" id="10377310at2759"/>
<gene>
    <name evidence="1" type="ORF">OXX778_LOCUS12916</name>
</gene>
<evidence type="ECO:0000313" key="2">
    <source>
        <dbReference type="Proteomes" id="UP000663879"/>
    </source>
</evidence>
<proteinExistence type="predicted"/>
<keyword evidence="2" id="KW-1185">Reference proteome</keyword>
<organism evidence="1 2">
    <name type="scientific">Brachionus calyciflorus</name>
    <dbReference type="NCBI Taxonomy" id="104777"/>
    <lineage>
        <taxon>Eukaryota</taxon>
        <taxon>Metazoa</taxon>
        <taxon>Spiralia</taxon>
        <taxon>Gnathifera</taxon>
        <taxon>Rotifera</taxon>
        <taxon>Eurotatoria</taxon>
        <taxon>Monogononta</taxon>
        <taxon>Pseudotrocha</taxon>
        <taxon>Ploima</taxon>
        <taxon>Brachionidae</taxon>
        <taxon>Brachionus</taxon>
    </lineage>
</organism>
<protein>
    <submittedName>
        <fullName evidence="1">Uncharacterized protein</fullName>
    </submittedName>
</protein>
<accession>A0A814BPU9</accession>
<evidence type="ECO:0000313" key="1">
    <source>
        <dbReference type="EMBL" id="CAF0931197.1"/>
    </source>
</evidence>
<dbReference type="AlphaFoldDB" id="A0A814BPU9"/>
<name>A0A814BPU9_9BILA</name>
<reference evidence="1" key="1">
    <citation type="submission" date="2021-02" db="EMBL/GenBank/DDBJ databases">
        <authorList>
            <person name="Nowell W R."/>
        </authorList>
    </citation>
    <scope>NUCLEOTIDE SEQUENCE</scope>
    <source>
        <strain evidence="1">Ploen Becks lab</strain>
    </source>
</reference>
<comment type="caution">
    <text evidence="1">The sequence shown here is derived from an EMBL/GenBank/DDBJ whole genome shotgun (WGS) entry which is preliminary data.</text>
</comment>
<dbReference type="Proteomes" id="UP000663879">
    <property type="component" value="Unassembled WGS sequence"/>
</dbReference>
<dbReference type="EMBL" id="CAJNOC010002408">
    <property type="protein sequence ID" value="CAF0931197.1"/>
    <property type="molecule type" value="Genomic_DNA"/>
</dbReference>